<dbReference type="Gene3D" id="1.10.560.10">
    <property type="entry name" value="GroEL-like equatorial domain"/>
    <property type="match status" value="2"/>
</dbReference>
<evidence type="ECO:0000256" key="4">
    <source>
        <dbReference type="ARBA" id="ARBA00023186"/>
    </source>
</evidence>
<dbReference type="OrthoDB" id="1748577at2759"/>
<evidence type="ECO:0000256" key="2">
    <source>
        <dbReference type="ARBA" id="ARBA00022741"/>
    </source>
</evidence>
<dbReference type="InterPro" id="IPR027410">
    <property type="entry name" value="TCP-1-like_intermed_sf"/>
</dbReference>
<dbReference type="InterPro" id="IPR027413">
    <property type="entry name" value="GROEL-like_equatorial_sf"/>
</dbReference>
<evidence type="ECO:0000256" key="1">
    <source>
        <dbReference type="ARBA" id="ARBA00008020"/>
    </source>
</evidence>
<keyword evidence="2 5" id="KW-0547">Nucleotide-binding</keyword>
<comment type="similarity">
    <text evidence="1 5">Belongs to the TCP-1 chaperonin family.</text>
</comment>
<organism evidence="6 7">
    <name type="scientific">Raphidocelis subcapitata</name>
    <dbReference type="NCBI Taxonomy" id="307507"/>
    <lineage>
        <taxon>Eukaryota</taxon>
        <taxon>Viridiplantae</taxon>
        <taxon>Chlorophyta</taxon>
        <taxon>core chlorophytes</taxon>
        <taxon>Chlorophyceae</taxon>
        <taxon>CS clade</taxon>
        <taxon>Sphaeropleales</taxon>
        <taxon>Selenastraceae</taxon>
        <taxon>Raphidocelis</taxon>
    </lineage>
</organism>
<dbReference type="GO" id="GO:0016887">
    <property type="term" value="F:ATP hydrolysis activity"/>
    <property type="evidence" value="ECO:0007669"/>
    <property type="project" value="InterPro"/>
</dbReference>
<dbReference type="PANTHER" id="PTHR11353">
    <property type="entry name" value="CHAPERONIN"/>
    <property type="match status" value="1"/>
</dbReference>
<dbReference type="InterPro" id="IPR002194">
    <property type="entry name" value="Chaperonin_TCP-1_CS"/>
</dbReference>
<evidence type="ECO:0000256" key="3">
    <source>
        <dbReference type="ARBA" id="ARBA00022840"/>
    </source>
</evidence>
<keyword evidence="4 5" id="KW-0143">Chaperone</keyword>
<dbReference type="Pfam" id="PF00118">
    <property type="entry name" value="Cpn60_TCP1"/>
    <property type="match status" value="2"/>
</dbReference>
<dbReference type="InParanoid" id="A0A2V0P4T1"/>
<evidence type="ECO:0000313" key="7">
    <source>
        <dbReference type="Proteomes" id="UP000247498"/>
    </source>
</evidence>
<dbReference type="GO" id="GO:0005524">
    <property type="term" value="F:ATP binding"/>
    <property type="evidence" value="ECO:0007669"/>
    <property type="project" value="UniProtKB-KW"/>
</dbReference>
<dbReference type="PRINTS" id="PR00304">
    <property type="entry name" value="TCOMPLEXTCP1"/>
</dbReference>
<dbReference type="PROSITE" id="PS00750">
    <property type="entry name" value="TCP1_1"/>
    <property type="match status" value="1"/>
</dbReference>
<dbReference type="GO" id="GO:0140662">
    <property type="term" value="F:ATP-dependent protein folding chaperone"/>
    <property type="evidence" value="ECO:0007669"/>
    <property type="project" value="InterPro"/>
</dbReference>
<keyword evidence="3 5" id="KW-0067">ATP-binding</keyword>
<dbReference type="AlphaFoldDB" id="A0A2V0P4T1"/>
<dbReference type="EMBL" id="BDRX01000057">
    <property type="protein sequence ID" value="GBF94874.1"/>
    <property type="molecule type" value="Genomic_DNA"/>
</dbReference>
<accession>A0A2V0P4T1</accession>
<dbReference type="GO" id="GO:0051082">
    <property type="term" value="F:unfolded protein binding"/>
    <property type="evidence" value="ECO:0007669"/>
    <property type="project" value="InterPro"/>
</dbReference>
<keyword evidence="7" id="KW-1185">Reference proteome</keyword>
<dbReference type="InterPro" id="IPR017998">
    <property type="entry name" value="Chaperone_TCP-1"/>
</dbReference>
<dbReference type="FunCoup" id="A0A2V0P4T1">
    <property type="interactions" value="2229"/>
</dbReference>
<evidence type="ECO:0000256" key="5">
    <source>
        <dbReference type="RuleBase" id="RU004187"/>
    </source>
</evidence>
<name>A0A2V0P4T1_9CHLO</name>
<protein>
    <submittedName>
        <fullName evidence="6">T-complex 1 subunit theta-like</fullName>
    </submittedName>
</protein>
<sequence>MAGMPYGLQSMLKEGHKFFSGVDEAVIKNIDACKGLAQITRTSLGPNGMNKMVINHLEKLFVTSDASTIVTELDVNHPAAKMLVMAAKAQAAEVGDGTNLVLSLAGELLGNAEGLLREGLHTAEIADGYQQSLDKALEILESLVLPGSADLDVRDARQVARRLRGAVSSKDASLGAVSTVVLRGSTEGFLDDVERAVDDGVNAYKALCKDARMLPGGGAAEIEVARQLAEYGRKQTGLEQYAIAKFAEALEVVPRTLAENSGLPASDVVSSLYAAHAAGAPNAGVDVEGGPPRDLTEGDEGIMDLYATKWWAFKLAADAVVTVLKVDQIIMAKQAGGPKPRGGGDGDDD</sequence>
<dbReference type="Gene3D" id="3.30.260.10">
    <property type="entry name" value="TCP-1-like chaperonin intermediate domain"/>
    <property type="match status" value="1"/>
</dbReference>
<comment type="caution">
    <text evidence="6">The sequence shown here is derived from an EMBL/GenBank/DDBJ whole genome shotgun (WGS) entry which is preliminary data.</text>
</comment>
<gene>
    <name evidence="6" type="ORF">Rsub_08117</name>
</gene>
<evidence type="ECO:0000313" key="6">
    <source>
        <dbReference type="EMBL" id="GBF94874.1"/>
    </source>
</evidence>
<proteinExistence type="inferred from homology"/>
<dbReference type="InterPro" id="IPR002423">
    <property type="entry name" value="Cpn60/GroEL/TCP-1"/>
</dbReference>
<dbReference type="SUPFAM" id="SSF48592">
    <property type="entry name" value="GroEL equatorial domain-like"/>
    <property type="match status" value="1"/>
</dbReference>
<dbReference type="Proteomes" id="UP000247498">
    <property type="component" value="Unassembled WGS sequence"/>
</dbReference>
<dbReference type="STRING" id="307507.A0A2V0P4T1"/>
<dbReference type="SUPFAM" id="SSF54849">
    <property type="entry name" value="GroEL-intermediate domain like"/>
    <property type="match status" value="1"/>
</dbReference>
<reference evidence="6 7" key="1">
    <citation type="journal article" date="2018" name="Sci. Rep.">
        <title>Raphidocelis subcapitata (=Pseudokirchneriella subcapitata) provides an insight into genome evolution and environmental adaptations in the Sphaeropleales.</title>
        <authorList>
            <person name="Suzuki S."/>
            <person name="Yamaguchi H."/>
            <person name="Nakajima N."/>
            <person name="Kawachi M."/>
        </authorList>
    </citation>
    <scope>NUCLEOTIDE SEQUENCE [LARGE SCALE GENOMIC DNA]</scope>
    <source>
        <strain evidence="6 7">NIES-35</strain>
    </source>
</reference>